<organism evidence="2 3">
    <name type="scientific">Pontibacillus yanchengensis</name>
    <dbReference type="NCBI Taxonomy" id="462910"/>
    <lineage>
        <taxon>Bacteria</taxon>
        <taxon>Bacillati</taxon>
        <taxon>Bacillota</taxon>
        <taxon>Bacilli</taxon>
        <taxon>Bacillales</taxon>
        <taxon>Bacillaceae</taxon>
        <taxon>Pontibacillus</taxon>
    </lineage>
</organism>
<proteinExistence type="predicted"/>
<dbReference type="InterPro" id="IPR000182">
    <property type="entry name" value="GNAT_dom"/>
</dbReference>
<dbReference type="PROSITE" id="PS51186">
    <property type="entry name" value="GNAT"/>
    <property type="match status" value="1"/>
</dbReference>
<evidence type="ECO:0000313" key="2">
    <source>
        <dbReference type="EMBL" id="MYL34877.1"/>
    </source>
</evidence>
<reference evidence="2 3" key="1">
    <citation type="submission" date="2019-11" db="EMBL/GenBank/DDBJ databases">
        <title>Genome sequences of 17 halophilic strains isolated from different environments.</title>
        <authorList>
            <person name="Furrow R.E."/>
        </authorList>
    </citation>
    <scope>NUCLEOTIDE SEQUENCE [LARGE SCALE GENOMIC DNA]</scope>
    <source>
        <strain evidence="2 3">22514_16_FS</strain>
    </source>
</reference>
<evidence type="ECO:0000259" key="1">
    <source>
        <dbReference type="PROSITE" id="PS51186"/>
    </source>
</evidence>
<accession>A0A6I5A1P8</accession>
<dbReference type="GO" id="GO:0016747">
    <property type="term" value="F:acyltransferase activity, transferring groups other than amino-acyl groups"/>
    <property type="evidence" value="ECO:0007669"/>
    <property type="project" value="InterPro"/>
</dbReference>
<keyword evidence="2" id="KW-0808">Transferase</keyword>
<dbReference type="OrthoDB" id="9127144at2"/>
<comment type="caution">
    <text evidence="2">The sequence shown here is derived from an EMBL/GenBank/DDBJ whole genome shotgun (WGS) entry which is preliminary data.</text>
</comment>
<dbReference type="SUPFAM" id="SSF55729">
    <property type="entry name" value="Acyl-CoA N-acyltransferases (Nat)"/>
    <property type="match status" value="1"/>
</dbReference>
<dbReference type="AlphaFoldDB" id="A0A6I5A1P8"/>
<dbReference type="CDD" id="cd04301">
    <property type="entry name" value="NAT_SF"/>
    <property type="match status" value="1"/>
</dbReference>
<gene>
    <name evidence="2" type="ORF">GLW05_14880</name>
</gene>
<dbReference type="RefSeq" id="WP_160909950.1">
    <property type="nucleotide sequence ID" value="NZ_WMEQ01000012.1"/>
</dbReference>
<dbReference type="InterPro" id="IPR016181">
    <property type="entry name" value="Acyl_CoA_acyltransferase"/>
</dbReference>
<dbReference type="Proteomes" id="UP000468638">
    <property type="component" value="Unassembled WGS sequence"/>
</dbReference>
<dbReference type="Pfam" id="PF00583">
    <property type="entry name" value="Acetyltransf_1"/>
    <property type="match status" value="1"/>
</dbReference>
<name>A0A6I5A1P8_9BACI</name>
<sequence>MTRIKLVPVTKSNWLMCVKLNVKEDQKPFIASNLFSIAEYQFFDHMRMRAIYYGKEMIGFAMYGLDEDEGGLWIYRFMIDENYQDRGLGRESFQCVMEDVKDWARRLNKQTVTITYHPDNTRGKEFYQQVGFVPTDEVIEGEEVARYSLFRN</sequence>
<dbReference type="Gene3D" id="3.40.630.30">
    <property type="match status" value="1"/>
</dbReference>
<dbReference type="EMBL" id="WMEQ01000012">
    <property type="protein sequence ID" value="MYL34877.1"/>
    <property type="molecule type" value="Genomic_DNA"/>
</dbReference>
<feature type="domain" description="N-acetyltransferase" evidence="1">
    <location>
        <begin position="4"/>
        <end position="152"/>
    </location>
</feature>
<evidence type="ECO:0000313" key="3">
    <source>
        <dbReference type="Proteomes" id="UP000468638"/>
    </source>
</evidence>
<protein>
    <submittedName>
        <fullName evidence="2">GNAT family N-acetyltransferase</fullName>
    </submittedName>
</protein>